<feature type="active site" description="Nucleophile" evidence="13">
    <location>
        <position position="201"/>
    </location>
</feature>
<dbReference type="SUPFAM" id="SSF51011">
    <property type="entry name" value="Glycosyl hydrolase domain"/>
    <property type="match status" value="1"/>
</dbReference>
<evidence type="ECO:0000256" key="8">
    <source>
        <dbReference type="ARBA" id="ARBA00022837"/>
    </source>
</evidence>
<keyword evidence="5" id="KW-0479">Metal-binding</keyword>
<comment type="catalytic activity">
    <reaction evidence="1">
        <text>Endohydrolysis of (1-&gt;4)-alpha-D-glucosidic linkages in polysaccharides containing three or more (1-&gt;4)-alpha-linked D-glucose units.</text>
        <dbReference type="EC" id="3.2.1.1"/>
    </reaction>
</comment>
<dbReference type="GO" id="GO:0004556">
    <property type="term" value="F:alpha-amylase activity"/>
    <property type="evidence" value="ECO:0007669"/>
    <property type="project" value="UniProtKB-EC"/>
</dbReference>
<evidence type="ECO:0000256" key="4">
    <source>
        <dbReference type="ARBA" id="ARBA00012595"/>
    </source>
</evidence>
<evidence type="ECO:0000256" key="2">
    <source>
        <dbReference type="ARBA" id="ARBA00001913"/>
    </source>
</evidence>
<evidence type="ECO:0000259" key="18">
    <source>
        <dbReference type="SMART" id="SM00642"/>
    </source>
</evidence>
<dbReference type="InterPro" id="IPR017853">
    <property type="entry name" value="GH"/>
</dbReference>
<feature type="binding site" evidence="16">
    <location>
        <position position="339"/>
    </location>
    <ligand>
        <name>substrate</name>
    </ligand>
</feature>
<name>A0A5N6KJR5_MONLA</name>
<evidence type="ECO:0000256" key="10">
    <source>
        <dbReference type="ARBA" id="ARBA00023180"/>
    </source>
</evidence>
<evidence type="ECO:0000313" key="19">
    <source>
        <dbReference type="EMBL" id="KAB8303927.1"/>
    </source>
</evidence>
<accession>A0A5N6KJR5</accession>
<dbReference type="SMART" id="SM00642">
    <property type="entry name" value="Aamy"/>
    <property type="match status" value="1"/>
</dbReference>
<keyword evidence="6 17" id="KW-0732">Signal</keyword>
<dbReference type="PANTHER" id="PTHR10357">
    <property type="entry name" value="ALPHA-AMYLASE FAMILY MEMBER"/>
    <property type="match status" value="1"/>
</dbReference>
<evidence type="ECO:0000256" key="13">
    <source>
        <dbReference type="PIRSR" id="PIRSR001024-1"/>
    </source>
</evidence>
<evidence type="ECO:0000256" key="14">
    <source>
        <dbReference type="PIRSR" id="PIRSR001024-2"/>
    </source>
</evidence>
<dbReference type="Pfam" id="PF09260">
    <property type="entry name" value="A_amylase_dom_C"/>
    <property type="match status" value="1"/>
</dbReference>
<comment type="similarity">
    <text evidence="3">Belongs to the glycosyl hydrolase 13 family.</text>
</comment>
<dbReference type="OrthoDB" id="204980at2759"/>
<evidence type="ECO:0000256" key="11">
    <source>
        <dbReference type="ARBA" id="ARBA00023277"/>
    </source>
</evidence>
<evidence type="ECO:0000313" key="20">
    <source>
        <dbReference type="Proteomes" id="UP000326757"/>
    </source>
</evidence>
<dbReference type="InterPro" id="IPR013780">
    <property type="entry name" value="Glyco_hydro_b"/>
</dbReference>
<dbReference type="GO" id="GO:0016052">
    <property type="term" value="P:carbohydrate catabolic process"/>
    <property type="evidence" value="ECO:0007669"/>
    <property type="project" value="InterPro"/>
</dbReference>
<dbReference type="Pfam" id="PF00128">
    <property type="entry name" value="Alpha-amylase"/>
    <property type="match status" value="1"/>
</dbReference>
<reference evidence="19 20" key="1">
    <citation type="submission" date="2019-06" db="EMBL/GenBank/DDBJ databases">
        <title>Genome Sequence of the Brown Rot Fungal Pathogen Monilinia laxa.</title>
        <authorList>
            <person name="De Miccolis Angelini R.M."/>
            <person name="Landi L."/>
            <person name="Abate D."/>
            <person name="Pollastro S."/>
            <person name="Romanazzi G."/>
            <person name="Faretra F."/>
        </authorList>
    </citation>
    <scope>NUCLEOTIDE SEQUENCE [LARGE SCALE GENOMIC DNA]</scope>
    <source>
        <strain evidence="19 20">Mlax316</strain>
    </source>
</reference>
<dbReference type="PANTHER" id="PTHR10357:SF215">
    <property type="entry name" value="ALPHA-AMYLASE 1"/>
    <property type="match status" value="1"/>
</dbReference>
<dbReference type="InterPro" id="IPR006047">
    <property type="entry name" value="GH13_cat_dom"/>
</dbReference>
<sequence>MKSINLLQFLSLTSLTSLTPTVAALSAADWRGQSIYQVVTDRFARSDNSTTAGCDIWISPIVQNVVGDTVDGAGYHGYWAQNIYEVNPNFGTSADLKALSAALHARGMYLMVDVVTNHMGYVGCGDCVDYSIYTPFDSQSYFHPFCFIDYSNATSIQVCWQGSNVVSLPDLRTEDTNVQQIWNSWITQLISNYSIDGLRLDSAQQTGVKFLPGFQDAAGVYIVGEVYNGDATWTCPYQKYVDGLMNYPAYYWITQAFQSVNGSISNLATGINTMISTCSDTTLLASFIENHDVARFASLTSDEALAKNAIAFTILADGIPIIYQGQEQHLSGAGVPQNREAIWLNSNSYYSKTGTLYKFIKSINQIRNRAVAVDPSYVTSNARSVYSDKDTIVMRKGLAGKQIVGVFGNWGSDGAAKTFTLARNQTGFDPAVKVVDAVTCTVYTTEQSGNLQVAIEGGAPRVFYPWEKLGGSGVCGF</sequence>
<feature type="chain" id="PRO_5025013087" description="alpha-amylase" evidence="17">
    <location>
        <begin position="25"/>
        <end position="477"/>
    </location>
</feature>
<dbReference type="Proteomes" id="UP000326757">
    <property type="component" value="Unassembled WGS sequence"/>
</dbReference>
<feature type="disulfide bond" evidence="15">
    <location>
        <begin position="440"/>
        <end position="475"/>
    </location>
</feature>
<keyword evidence="11" id="KW-0119">Carbohydrate metabolism</keyword>
<keyword evidence="10" id="KW-0325">Glycoprotein</keyword>
<keyword evidence="12" id="KW-0326">Glycosidase</keyword>
<keyword evidence="7" id="KW-0378">Hydrolase</keyword>
<evidence type="ECO:0000256" key="6">
    <source>
        <dbReference type="ARBA" id="ARBA00022729"/>
    </source>
</evidence>
<dbReference type="InterPro" id="IPR013777">
    <property type="entry name" value="A-amylase-like"/>
</dbReference>
<feature type="binding site" evidence="16">
    <location>
        <position position="118"/>
    </location>
    <ligand>
        <name>substrate</name>
    </ligand>
</feature>
<evidence type="ECO:0000256" key="15">
    <source>
        <dbReference type="PIRSR" id="PIRSR001024-4"/>
    </source>
</evidence>
<keyword evidence="8" id="KW-0106">Calcium</keyword>
<feature type="signal peptide" evidence="17">
    <location>
        <begin position="1"/>
        <end position="24"/>
    </location>
</feature>
<proteinExistence type="inferred from homology"/>
<keyword evidence="20" id="KW-1185">Reference proteome</keyword>
<evidence type="ECO:0000256" key="7">
    <source>
        <dbReference type="ARBA" id="ARBA00022801"/>
    </source>
</evidence>
<gene>
    <name evidence="19" type="ORF">EYC80_005289</name>
</gene>
<comment type="cofactor">
    <cofactor evidence="2">
        <name>Ca(2+)</name>
        <dbReference type="ChEBI" id="CHEBI:29108"/>
    </cofactor>
</comment>
<comment type="caution">
    <text evidence="19">The sequence shown here is derived from an EMBL/GenBank/DDBJ whole genome shotgun (WGS) entry which is preliminary data.</text>
</comment>
<feature type="active site" description="Proton donor" evidence="13">
    <location>
        <position position="225"/>
    </location>
</feature>
<feature type="binding site" evidence="16">
    <location>
        <position position="79"/>
    </location>
    <ligand>
        <name>substrate</name>
    </ligand>
</feature>
<dbReference type="Gene3D" id="3.20.20.80">
    <property type="entry name" value="Glycosidases"/>
    <property type="match status" value="2"/>
</dbReference>
<feature type="binding site" evidence="16">
    <location>
        <position position="199"/>
    </location>
    <ligand>
        <name>substrate</name>
    </ligand>
</feature>
<dbReference type="FunFam" id="3.20.20.80:FF:000120">
    <property type="entry name" value="Alpha-amylase A"/>
    <property type="match status" value="1"/>
</dbReference>
<evidence type="ECO:0000256" key="16">
    <source>
        <dbReference type="PIRSR" id="PIRSR001024-5"/>
    </source>
</evidence>
<feature type="domain" description="Glycosyl hydrolase family 13 catalytic" evidence="18">
    <location>
        <begin position="37"/>
        <end position="367"/>
    </location>
</feature>
<organism evidence="19 20">
    <name type="scientific">Monilinia laxa</name>
    <name type="common">Brown rot fungus</name>
    <name type="synonym">Sclerotinia laxa</name>
    <dbReference type="NCBI Taxonomy" id="61186"/>
    <lineage>
        <taxon>Eukaryota</taxon>
        <taxon>Fungi</taxon>
        <taxon>Dikarya</taxon>
        <taxon>Ascomycota</taxon>
        <taxon>Pezizomycotina</taxon>
        <taxon>Leotiomycetes</taxon>
        <taxon>Helotiales</taxon>
        <taxon>Sclerotiniaceae</taxon>
        <taxon>Monilinia</taxon>
    </lineage>
</organism>
<dbReference type="InterPro" id="IPR015340">
    <property type="entry name" value="A_amylase_C_dom"/>
</dbReference>
<dbReference type="AlphaFoldDB" id="A0A5N6KJR5"/>
<dbReference type="PIRSF" id="PIRSF001024">
    <property type="entry name" value="Alph-amyl_fung"/>
    <property type="match status" value="1"/>
</dbReference>
<feature type="disulfide bond" evidence="15">
    <location>
        <begin position="146"/>
        <end position="159"/>
    </location>
</feature>
<dbReference type="Gene3D" id="2.60.40.1180">
    <property type="entry name" value="Golgi alpha-mannosidase II"/>
    <property type="match status" value="1"/>
</dbReference>
<evidence type="ECO:0000256" key="1">
    <source>
        <dbReference type="ARBA" id="ARBA00000548"/>
    </source>
</evidence>
<feature type="disulfide bond" evidence="15">
    <location>
        <begin position="235"/>
        <end position="278"/>
    </location>
</feature>
<evidence type="ECO:0000256" key="3">
    <source>
        <dbReference type="ARBA" id="ARBA00008061"/>
    </source>
</evidence>
<evidence type="ECO:0000256" key="5">
    <source>
        <dbReference type="ARBA" id="ARBA00022723"/>
    </source>
</evidence>
<dbReference type="CDD" id="cd11319">
    <property type="entry name" value="AmyAc_euk_AmyA"/>
    <property type="match status" value="1"/>
</dbReference>
<keyword evidence="9 15" id="KW-1015">Disulfide bond</keyword>
<dbReference type="GO" id="GO:0005509">
    <property type="term" value="F:calcium ion binding"/>
    <property type="evidence" value="ECO:0007669"/>
    <property type="project" value="InterPro"/>
</dbReference>
<dbReference type="EMBL" id="VIGI01000002">
    <property type="protein sequence ID" value="KAB8303927.1"/>
    <property type="molecule type" value="Genomic_DNA"/>
</dbReference>
<protein>
    <recommendedName>
        <fullName evidence="4">alpha-amylase</fullName>
        <ecNumber evidence="4">3.2.1.1</ecNumber>
    </recommendedName>
</protein>
<dbReference type="EC" id="3.2.1.1" evidence="4"/>
<feature type="binding site" evidence="16">
    <location>
        <position position="292"/>
    </location>
    <ligand>
        <name>substrate</name>
    </ligand>
</feature>
<feature type="site" description="Transition state stabilizer" evidence="14">
    <location>
        <position position="292"/>
    </location>
</feature>
<feature type="binding site" evidence="16">
    <location>
        <position position="229"/>
    </location>
    <ligand>
        <name>substrate</name>
    </ligand>
</feature>
<evidence type="ECO:0000256" key="17">
    <source>
        <dbReference type="SAM" id="SignalP"/>
    </source>
</evidence>
<dbReference type="SUPFAM" id="SSF51445">
    <property type="entry name" value="(Trans)glycosidases"/>
    <property type="match status" value="1"/>
</dbReference>
<evidence type="ECO:0000256" key="9">
    <source>
        <dbReference type="ARBA" id="ARBA00023157"/>
    </source>
</evidence>
<evidence type="ECO:0000256" key="12">
    <source>
        <dbReference type="ARBA" id="ARBA00023295"/>
    </source>
</evidence>